<accession>A0A9W4WZ73</accession>
<feature type="non-terminal residue" evidence="1">
    <location>
        <position position="1"/>
    </location>
</feature>
<evidence type="ECO:0000313" key="2">
    <source>
        <dbReference type="Proteomes" id="UP001153678"/>
    </source>
</evidence>
<dbReference type="EMBL" id="CAMKVN010015625">
    <property type="protein sequence ID" value="CAI2197112.1"/>
    <property type="molecule type" value="Genomic_DNA"/>
</dbReference>
<evidence type="ECO:0000313" key="1">
    <source>
        <dbReference type="EMBL" id="CAI2197112.1"/>
    </source>
</evidence>
<comment type="caution">
    <text evidence="1">The sequence shown here is derived from an EMBL/GenBank/DDBJ whole genome shotgun (WGS) entry which is preliminary data.</text>
</comment>
<proteinExistence type="predicted"/>
<dbReference type="AlphaFoldDB" id="A0A9W4WZ73"/>
<gene>
    <name evidence="1" type="ORF">FWILDA_LOCUS17913</name>
</gene>
<reference evidence="1" key="1">
    <citation type="submission" date="2022-08" db="EMBL/GenBank/DDBJ databases">
        <authorList>
            <person name="Kallberg Y."/>
            <person name="Tangrot J."/>
            <person name="Rosling A."/>
        </authorList>
    </citation>
    <scope>NUCLEOTIDE SEQUENCE</scope>
    <source>
        <strain evidence="1">Wild A</strain>
    </source>
</reference>
<keyword evidence="2" id="KW-1185">Reference proteome</keyword>
<dbReference type="Proteomes" id="UP001153678">
    <property type="component" value="Unassembled WGS sequence"/>
</dbReference>
<name>A0A9W4WZ73_9GLOM</name>
<sequence length="43" mass="5040">IEDERILLGSHQSNTLAFSEKLIAEFDKVWKSPEDAQSYRFHC</sequence>
<protein>
    <submittedName>
        <fullName evidence="1">12041_t:CDS:1</fullName>
    </submittedName>
</protein>
<organism evidence="1 2">
    <name type="scientific">Funneliformis geosporum</name>
    <dbReference type="NCBI Taxonomy" id="1117311"/>
    <lineage>
        <taxon>Eukaryota</taxon>
        <taxon>Fungi</taxon>
        <taxon>Fungi incertae sedis</taxon>
        <taxon>Mucoromycota</taxon>
        <taxon>Glomeromycotina</taxon>
        <taxon>Glomeromycetes</taxon>
        <taxon>Glomerales</taxon>
        <taxon>Glomeraceae</taxon>
        <taxon>Funneliformis</taxon>
    </lineage>
</organism>
<feature type="non-terminal residue" evidence="1">
    <location>
        <position position="43"/>
    </location>
</feature>